<dbReference type="InterPro" id="IPR021519">
    <property type="entry name" value="DUF3182"/>
</dbReference>
<dbReference type="RefSeq" id="WP_395132050.1">
    <property type="nucleotide sequence ID" value="NZ_JBIMPR010000002.1"/>
</dbReference>
<proteinExistence type="predicted"/>
<dbReference type="Proteomes" id="UP001609376">
    <property type="component" value="Unassembled WGS sequence"/>
</dbReference>
<protein>
    <submittedName>
        <fullName evidence="1">DUF3182 family protein</fullName>
    </submittedName>
</protein>
<gene>
    <name evidence="1" type="ORF">ACHFJ0_03785</name>
</gene>
<accession>A0ABW7LGV1</accession>
<dbReference type="EMBL" id="JBIMPR010000002">
    <property type="protein sequence ID" value="MFH5773347.1"/>
    <property type="molecule type" value="Genomic_DNA"/>
</dbReference>
<comment type="caution">
    <text evidence="1">The sequence shown here is derived from an EMBL/GenBank/DDBJ whole genome shotgun (WGS) entry which is preliminary data.</text>
</comment>
<sequence length="367" mass="38496">MNSILDPAISGPQRLVLTDGIDPARHADASLDAIGRRLARHLGLPVTNRGTGNGDYAVPRTCLAGPVLRPASPCHFLGGWVQDALHATKAIVHPLVSNPACVPAQWPGGLSRDLAMATLPGFTVFSAEDALAAGRQLLQRLPRLRVKQVPAEGGQGQAVAHDLSQLSAVLDGWGDQVPSGLVIEEDIAGIRTFSVGQTQVPGQTVAYVGVQSTTPNSRGEAAYGGSTLLFIRGTLQDLAGARLPWLSRMIVARAAAFDQAADRHLGLMASRRNYDVALGRDSTGVARVAVLEQSWCVGGATPAELLALEEFAAAPQSETVITSTVERYGPDLAPPPDAFVLFDGCDPTHGAMLKYAVLGEGEAQEKT</sequence>
<keyword evidence="2" id="KW-1185">Reference proteome</keyword>
<dbReference type="Pfam" id="PF11379">
    <property type="entry name" value="DUF3182"/>
    <property type="match status" value="1"/>
</dbReference>
<evidence type="ECO:0000313" key="1">
    <source>
        <dbReference type="EMBL" id="MFH5773347.1"/>
    </source>
</evidence>
<evidence type="ECO:0000313" key="2">
    <source>
        <dbReference type="Proteomes" id="UP001609376"/>
    </source>
</evidence>
<name>A0ABW7LGV1_9RHOB</name>
<reference evidence="1 2" key="1">
    <citation type="submission" date="2024-10" db="EMBL/GenBank/DDBJ databases">
        <title>Paracoccus drimophilus sp. nov., a novel bacterium from corn roots in Hunan.</title>
        <authorList>
            <person name="Li X."/>
        </authorList>
    </citation>
    <scope>NUCLEOTIDE SEQUENCE [LARGE SCALE GENOMIC DNA]</scope>
    <source>
        <strain evidence="1 2">NGMCC 1.201697</strain>
    </source>
</reference>
<dbReference type="SUPFAM" id="SSF56059">
    <property type="entry name" value="Glutathione synthetase ATP-binding domain-like"/>
    <property type="match status" value="1"/>
</dbReference>
<organism evidence="1 2">
    <name type="scientific">Paracoccus broussonetiae subsp. drimophilus</name>
    <dbReference type="NCBI Taxonomy" id="3373869"/>
    <lineage>
        <taxon>Bacteria</taxon>
        <taxon>Pseudomonadati</taxon>
        <taxon>Pseudomonadota</taxon>
        <taxon>Alphaproteobacteria</taxon>
        <taxon>Rhodobacterales</taxon>
        <taxon>Paracoccaceae</taxon>
        <taxon>Paracoccus</taxon>
        <taxon>Paracoccus broussonetiae</taxon>
    </lineage>
</organism>